<reference evidence="1 2" key="1">
    <citation type="journal article" date="2019" name="Int. J. Syst. Evol. Microbiol.">
        <title>The Global Catalogue of Microorganisms (GCM) 10K type strain sequencing project: providing services to taxonomists for standard genome sequencing and annotation.</title>
        <authorList>
            <consortium name="The Broad Institute Genomics Platform"/>
            <consortium name="The Broad Institute Genome Sequencing Center for Infectious Disease"/>
            <person name="Wu L."/>
            <person name="Ma J."/>
        </authorList>
    </citation>
    <scope>NUCLEOTIDE SEQUENCE [LARGE SCALE GENOMIC DNA]</scope>
    <source>
        <strain evidence="1 2">JCM 6922</strain>
    </source>
</reference>
<dbReference type="RefSeq" id="WP_344604436.1">
    <property type="nucleotide sequence ID" value="NZ_BAAATK010000021.1"/>
</dbReference>
<keyword evidence="2" id="KW-1185">Reference proteome</keyword>
<protein>
    <recommendedName>
        <fullName evidence="3">Transposase</fullName>
    </recommendedName>
</protein>
<sequence>MTTRTLTHDDQNLITDDIRDHGYAIFQTRVERIPRLVKGLPCQEVEGCTRPATLATLAVDAVTENEDGLGLQLVKDPDGNPVCIVICDEHRHQASHDLYYTLTGRLRPDGIRAYDAPGRHMAWNC</sequence>
<evidence type="ECO:0000313" key="2">
    <source>
        <dbReference type="Proteomes" id="UP001500460"/>
    </source>
</evidence>
<gene>
    <name evidence="1" type="ORF">GCM10010421_35270</name>
</gene>
<dbReference type="Proteomes" id="UP001500460">
    <property type="component" value="Unassembled WGS sequence"/>
</dbReference>
<dbReference type="EMBL" id="BAAATK010000021">
    <property type="protein sequence ID" value="GAA2441507.1"/>
    <property type="molecule type" value="Genomic_DNA"/>
</dbReference>
<accession>A0ABN3JYS2</accession>
<comment type="caution">
    <text evidence="1">The sequence shown here is derived from an EMBL/GenBank/DDBJ whole genome shotgun (WGS) entry which is preliminary data.</text>
</comment>
<evidence type="ECO:0008006" key="3">
    <source>
        <dbReference type="Google" id="ProtNLM"/>
    </source>
</evidence>
<organism evidence="1 2">
    <name type="scientific">Streptomyces glaucus</name>
    <dbReference type="NCBI Taxonomy" id="284029"/>
    <lineage>
        <taxon>Bacteria</taxon>
        <taxon>Bacillati</taxon>
        <taxon>Actinomycetota</taxon>
        <taxon>Actinomycetes</taxon>
        <taxon>Kitasatosporales</taxon>
        <taxon>Streptomycetaceae</taxon>
        <taxon>Streptomyces</taxon>
    </lineage>
</organism>
<proteinExistence type="predicted"/>
<name>A0ABN3JYS2_9ACTN</name>
<evidence type="ECO:0000313" key="1">
    <source>
        <dbReference type="EMBL" id="GAA2441507.1"/>
    </source>
</evidence>